<keyword evidence="9 10" id="KW-0066">ATP synthesis</keyword>
<evidence type="ECO:0000256" key="3">
    <source>
        <dbReference type="ARBA" id="ARBA00007681"/>
    </source>
</evidence>
<evidence type="ECO:0000256" key="5">
    <source>
        <dbReference type="ARBA" id="ARBA00022781"/>
    </source>
</evidence>
<keyword evidence="10" id="KW-1003">Cell membrane</keyword>
<comment type="caution">
    <text evidence="11">The sequence shown here is derived from an EMBL/GenBank/DDBJ whole genome shotgun (WGS) entry which is preliminary data.</text>
</comment>
<dbReference type="PANTHER" id="PTHR11693:SF22">
    <property type="entry name" value="ATP SYNTHASE SUBUNIT GAMMA, MITOCHONDRIAL"/>
    <property type="match status" value="1"/>
</dbReference>
<keyword evidence="5 10" id="KW-0375">Hydrogen ion transport</keyword>
<dbReference type="SUPFAM" id="SSF52943">
    <property type="entry name" value="ATP synthase (F1-ATPase), gamma subunit"/>
    <property type="match status" value="1"/>
</dbReference>
<keyword evidence="8 10" id="KW-0139">CF(1)</keyword>
<keyword evidence="4 10" id="KW-0813">Transport</keyword>
<protein>
    <recommendedName>
        <fullName evidence="10">ATP synthase gamma chain</fullName>
    </recommendedName>
    <alternativeName>
        <fullName evidence="10">ATP synthase F1 sector gamma subunit</fullName>
    </alternativeName>
    <alternativeName>
        <fullName evidence="10">F-ATPase gamma subunit</fullName>
    </alternativeName>
</protein>
<dbReference type="PROSITE" id="PS00153">
    <property type="entry name" value="ATPASE_GAMMA"/>
    <property type="match status" value="1"/>
</dbReference>
<dbReference type="InterPro" id="IPR023632">
    <property type="entry name" value="ATP_synth_F1_gsu_CS"/>
</dbReference>
<dbReference type="InterPro" id="IPR000131">
    <property type="entry name" value="ATP_synth_F1_gsu"/>
</dbReference>
<accession>A0A1F6BZB6</accession>
<evidence type="ECO:0000256" key="2">
    <source>
        <dbReference type="ARBA" id="ARBA00004170"/>
    </source>
</evidence>
<evidence type="ECO:0000256" key="7">
    <source>
        <dbReference type="ARBA" id="ARBA00023136"/>
    </source>
</evidence>
<gene>
    <name evidence="10" type="primary">atpG</name>
    <name evidence="11" type="ORF">A3A21_02830</name>
</gene>
<dbReference type="GO" id="GO:0045259">
    <property type="term" value="C:proton-transporting ATP synthase complex"/>
    <property type="evidence" value="ECO:0007669"/>
    <property type="project" value="UniProtKB-KW"/>
</dbReference>
<dbReference type="HAMAP" id="MF_00815">
    <property type="entry name" value="ATP_synth_gamma_bact"/>
    <property type="match status" value="1"/>
</dbReference>
<dbReference type="NCBIfam" id="TIGR01146">
    <property type="entry name" value="ATPsyn_F1gamma"/>
    <property type="match status" value="1"/>
</dbReference>
<dbReference type="Pfam" id="PF00231">
    <property type="entry name" value="ATP-synt"/>
    <property type="match status" value="1"/>
</dbReference>
<keyword evidence="7 10" id="KW-0472">Membrane</keyword>
<dbReference type="InterPro" id="IPR035968">
    <property type="entry name" value="ATP_synth_F1_ATPase_gsu"/>
</dbReference>
<comment type="subunit">
    <text evidence="10">F-type ATPases have 2 components, CF(1) - the catalytic core - and CF(0) - the membrane proton channel. CF(1) has five subunits: alpha(3), beta(3), gamma(1), delta(1), epsilon(1). CF(0) has three main subunits: a, b and c.</text>
</comment>
<dbReference type="GO" id="GO:0042777">
    <property type="term" value="P:proton motive force-driven plasma membrane ATP synthesis"/>
    <property type="evidence" value="ECO:0007669"/>
    <property type="project" value="UniProtKB-UniRule"/>
</dbReference>
<evidence type="ECO:0000256" key="9">
    <source>
        <dbReference type="ARBA" id="ARBA00023310"/>
    </source>
</evidence>
<dbReference type="AlphaFoldDB" id="A0A1F6BZB6"/>
<dbReference type="Proteomes" id="UP000176996">
    <property type="component" value="Unassembled WGS sequence"/>
</dbReference>
<organism evidence="11 12">
    <name type="scientific">Candidatus Jorgensenbacteria bacterium RIFCSPLOWO2_01_FULL_45_25b</name>
    <dbReference type="NCBI Taxonomy" id="1798471"/>
    <lineage>
        <taxon>Bacteria</taxon>
        <taxon>Candidatus Joergenseniibacteriota</taxon>
    </lineage>
</organism>
<keyword evidence="6 10" id="KW-0406">Ion transport</keyword>
<evidence type="ECO:0000256" key="8">
    <source>
        <dbReference type="ARBA" id="ARBA00023196"/>
    </source>
</evidence>
<comment type="subcellular location">
    <subcellularLocation>
        <location evidence="10">Cell membrane</location>
        <topology evidence="10">Peripheral membrane protein</topology>
    </subcellularLocation>
    <subcellularLocation>
        <location evidence="2">Membrane</location>
        <topology evidence="2">Peripheral membrane protein</topology>
    </subcellularLocation>
</comment>
<evidence type="ECO:0000256" key="1">
    <source>
        <dbReference type="ARBA" id="ARBA00003456"/>
    </source>
</evidence>
<dbReference type="Gene3D" id="1.10.287.80">
    <property type="entry name" value="ATP synthase, gamma subunit, helix hairpin domain"/>
    <property type="match status" value="2"/>
</dbReference>
<dbReference type="GO" id="GO:0005524">
    <property type="term" value="F:ATP binding"/>
    <property type="evidence" value="ECO:0007669"/>
    <property type="project" value="UniProtKB-UniRule"/>
</dbReference>
<dbReference type="GO" id="GO:0005886">
    <property type="term" value="C:plasma membrane"/>
    <property type="evidence" value="ECO:0007669"/>
    <property type="project" value="UniProtKB-SubCell"/>
</dbReference>
<comment type="function">
    <text evidence="1 10">Produces ATP from ADP in the presence of a proton gradient across the membrane. The gamma chain is believed to be important in regulating ATPase activity and the flow of protons through the CF(0) complex.</text>
</comment>
<dbReference type="CDD" id="cd12151">
    <property type="entry name" value="F1-ATPase_gamma"/>
    <property type="match status" value="1"/>
</dbReference>
<dbReference type="EMBL" id="MFKK01000005">
    <property type="protein sequence ID" value="OGG42122.1"/>
    <property type="molecule type" value="Genomic_DNA"/>
</dbReference>
<dbReference type="GO" id="GO:0046933">
    <property type="term" value="F:proton-transporting ATP synthase activity, rotational mechanism"/>
    <property type="evidence" value="ECO:0007669"/>
    <property type="project" value="UniProtKB-UniRule"/>
</dbReference>
<name>A0A1F6BZB6_9BACT</name>
<evidence type="ECO:0000256" key="4">
    <source>
        <dbReference type="ARBA" id="ARBA00022448"/>
    </source>
</evidence>
<evidence type="ECO:0000313" key="12">
    <source>
        <dbReference type="Proteomes" id="UP000176996"/>
    </source>
</evidence>
<comment type="similarity">
    <text evidence="3 10">Belongs to the ATPase gamma chain family.</text>
</comment>
<sequence length="314" mass="35276">MPSNTKEIKKRIKSVKNIRQITKAMQLVAASKMKKAQMRARSADAYAYGALEILKNITEREHEIKEHVYWKGNAKQKKIGMILISTNRGFCGGLSISLFQKVLRWTSEMKKGGHEIDAVTIGKKGRIFAKKIGMNIVADFSDIQEYFSIRDIGGITKIATQDFRAGAYGKVYVAYNQFVNVLIQKPVIRQILPIEISSFEKITETDNEAQARLFKKEGTKKEEEQQKEQAVYVFEPSPVKVFEELVPYLIEVEIYKALLEAQASEHSARMVAMKNATDKGGELIGDLQLSYNQARQASITQEIAEIASGAMATA</sequence>
<dbReference type="Gene3D" id="3.40.1380.10">
    <property type="match status" value="1"/>
</dbReference>
<dbReference type="PRINTS" id="PR00126">
    <property type="entry name" value="ATPASEGAMMA"/>
</dbReference>
<dbReference type="PANTHER" id="PTHR11693">
    <property type="entry name" value="ATP SYNTHASE GAMMA CHAIN"/>
    <property type="match status" value="1"/>
</dbReference>
<evidence type="ECO:0000256" key="6">
    <source>
        <dbReference type="ARBA" id="ARBA00023065"/>
    </source>
</evidence>
<reference evidence="11 12" key="1">
    <citation type="journal article" date="2016" name="Nat. Commun.">
        <title>Thousands of microbial genomes shed light on interconnected biogeochemical processes in an aquifer system.</title>
        <authorList>
            <person name="Anantharaman K."/>
            <person name="Brown C.T."/>
            <person name="Hug L.A."/>
            <person name="Sharon I."/>
            <person name="Castelle C.J."/>
            <person name="Probst A.J."/>
            <person name="Thomas B.C."/>
            <person name="Singh A."/>
            <person name="Wilkins M.J."/>
            <person name="Karaoz U."/>
            <person name="Brodie E.L."/>
            <person name="Williams K.H."/>
            <person name="Hubbard S.S."/>
            <person name="Banfield J.F."/>
        </authorList>
    </citation>
    <scope>NUCLEOTIDE SEQUENCE [LARGE SCALE GENOMIC DNA]</scope>
</reference>
<dbReference type="STRING" id="1798471.A3A21_02830"/>
<proteinExistence type="inferred from homology"/>
<evidence type="ECO:0000256" key="10">
    <source>
        <dbReference type="HAMAP-Rule" id="MF_00815"/>
    </source>
</evidence>
<evidence type="ECO:0000313" key="11">
    <source>
        <dbReference type="EMBL" id="OGG42122.1"/>
    </source>
</evidence>